<dbReference type="InterPro" id="IPR023578">
    <property type="entry name" value="Ras_GEF_dom_sf"/>
</dbReference>
<name>A0A7R9J167_TIMCA</name>
<dbReference type="AlphaFoldDB" id="A0A7R9J167"/>
<sequence>MSLNRIQKLLFSEYSQLEDQVLVESTFAETTRSGDGMRQVYLGLTPTKLILAADIIRSAEEVNVSYCYGLDPSIENFELISVIPVECVNLSVFCRHKKRAIKAHFCNNVTRFFELGGFENRKVQWNLWCEQIKFLNPDHPGSSHSETSVASFSSRSTLYVVSSNLVKRSQGHPQLWQHYGMGAGDSRQIMHNHWGEKNLFLGHDCNERICQSRNLARASLSELKMLYKNTSKRSNNKHSIKSNSSDNISPKAMVVNRFGSGVPENCLTGLLLKPKKSSLHSISCQRDLKLNNSSNFPMVFGFPMFFIEDNFPSCLYEQAEQALHLWEDSRTNRRGKNRHPRRYGLAPQPFFLHGLGSWQTMPGDIYTTQIKQAVSVVNLRMCPSEPEMCLQVSHRQLASSISCEALHLIPHLRQKLPSRTTNKRLMQRRPVTLFWTPGYSYAPTNTRSAYRELRDHLKRVKLYQETNDKQQDCENGSYPHHRRQRDLTVIHLEKLLELDVKWTTWEFDSSTLAYQITMIDCDLFLRIPQSEMRTVLVQKSSRNAPNLRALIAFSRRVCCLVATEILNEESHKVRARLISRYINAADKCNSVQNFQSCRSILAGLQSPSVYRLHHTWTLVRESHAMKY</sequence>
<dbReference type="InterPro" id="IPR008937">
    <property type="entry name" value="Ras-like_GEF"/>
</dbReference>
<accession>A0A7R9J167</accession>
<dbReference type="PANTHER" id="PTHR23113:SF368">
    <property type="entry name" value="CELL DIVISION CONTROL PROTEIN 25"/>
    <property type="match status" value="1"/>
</dbReference>
<dbReference type="InterPro" id="IPR036964">
    <property type="entry name" value="RASGEF_cat_dom_sf"/>
</dbReference>
<dbReference type="Gene3D" id="1.10.840.10">
    <property type="entry name" value="Ras guanine-nucleotide exchange factors catalytic domain"/>
    <property type="match status" value="1"/>
</dbReference>
<dbReference type="PROSITE" id="PS50009">
    <property type="entry name" value="RASGEF_CAT"/>
    <property type="match status" value="1"/>
</dbReference>
<dbReference type="PANTHER" id="PTHR23113">
    <property type="entry name" value="GUANINE NUCLEOTIDE EXCHANGE FACTOR"/>
    <property type="match status" value="1"/>
</dbReference>
<keyword evidence="1 2" id="KW-0344">Guanine-nucleotide releasing factor</keyword>
<feature type="domain" description="Ras-GEF" evidence="3">
    <location>
        <begin position="508"/>
        <end position="627"/>
    </location>
</feature>
<dbReference type="GO" id="GO:0007265">
    <property type="term" value="P:Ras protein signal transduction"/>
    <property type="evidence" value="ECO:0007669"/>
    <property type="project" value="TreeGrafter"/>
</dbReference>
<evidence type="ECO:0000256" key="2">
    <source>
        <dbReference type="PROSITE-ProRule" id="PRU00168"/>
    </source>
</evidence>
<proteinExistence type="predicted"/>
<dbReference type="GO" id="GO:0005085">
    <property type="term" value="F:guanyl-nucleotide exchange factor activity"/>
    <property type="evidence" value="ECO:0007669"/>
    <property type="project" value="UniProtKB-KW"/>
</dbReference>
<dbReference type="InterPro" id="IPR001895">
    <property type="entry name" value="RASGEF_cat_dom"/>
</dbReference>
<protein>
    <submittedName>
        <fullName evidence="4">(California timema) hypothetical protein</fullName>
    </submittedName>
</protein>
<evidence type="ECO:0000256" key="1">
    <source>
        <dbReference type="ARBA" id="ARBA00022658"/>
    </source>
</evidence>
<dbReference type="Pfam" id="PF00617">
    <property type="entry name" value="RasGEF"/>
    <property type="match status" value="1"/>
</dbReference>
<dbReference type="SUPFAM" id="SSF48366">
    <property type="entry name" value="Ras GEF"/>
    <property type="match status" value="1"/>
</dbReference>
<reference evidence="4" key="1">
    <citation type="submission" date="2020-11" db="EMBL/GenBank/DDBJ databases">
        <authorList>
            <person name="Tran Van P."/>
        </authorList>
    </citation>
    <scope>NUCLEOTIDE SEQUENCE</scope>
</reference>
<gene>
    <name evidence="4" type="ORF">TCMB3V08_LOCUS3462</name>
</gene>
<organism evidence="4">
    <name type="scientific">Timema californicum</name>
    <name type="common">California timema</name>
    <name type="synonym">Walking stick</name>
    <dbReference type="NCBI Taxonomy" id="61474"/>
    <lineage>
        <taxon>Eukaryota</taxon>
        <taxon>Metazoa</taxon>
        <taxon>Ecdysozoa</taxon>
        <taxon>Arthropoda</taxon>
        <taxon>Hexapoda</taxon>
        <taxon>Insecta</taxon>
        <taxon>Pterygota</taxon>
        <taxon>Neoptera</taxon>
        <taxon>Polyneoptera</taxon>
        <taxon>Phasmatodea</taxon>
        <taxon>Timematodea</taxon>
        <taxon>Timematoidea</taxon>
        <taxon>Timematidae</taxon>
        <taxon>Timema</taxon>
    </lineage>
</organism>
<evidence type="ECO:0000313" key="4">
    <source>
        <dbReference type="EMBL" id="CAD7570773.1"/>
    </source>
</evidence>
<dbReference type="EMBL" id="OE180202">
    <property type="protein sequence ID" value="CAD7570773.1"/>
    <property type="molecule type" value="Genomic_DNA"/>
</dbReference>
<evidence type="ECO:0000259" key="3">
    <source>
        <dbReference type="PROSITE" id="PS50009"/>
    </source>
</evidence>
<dbReference type="GO" id="GO:0005886">
    <property type="term" value="C:plasma membrane"/>
    <property type="evidence" value="ECO:0007669"/>
    <property type="project" value="TreeGrafter"/>
</dbReference>